<accession>A0A330L9M8</accession>
<evidence type="ECO:0000313" key="2">
    <source>
        <dbReference type="EMBL" id="SPP63626.1"/>
    </source>
</evidence>
<evidence type="ECO:0000313" key="3">
    <source>
        <dbReference type="Proteomes" id="UP000248168"/>
    </source>
</evidence>
<dbReference type="AlphaFoldDB" id="A0A330L9M8"/>
<evidence type="ECO:0000256" key="1">
    <source>
        <dbReference type="SAM" id="MobiDB-lite"/>
    </source>
</evidence>
<gene>
    <name evidence="2" type="ORF">NITLEN_10712</name>
</gene>
<dbReference type="EMBL" id="OUNR01000001">
    <property type="protein sequence ID" value="SPP63626.1"/>
    <property type="molecule type" value="Genomic_DNA"/>
</dbReference>
<feature type="region of interest" description="Disordered" evidence="1">
    <location>
        <begin position="1"/>
        <end position="26"/>
    </location>
</feature>
<dbReference type="Proteomes" id="UP000248168">
    <property type="component" value="Unassembled WGS sequence"/>
</dbReference>
<proteinExistence type="predicted"/>
<sequence length="60" mass="6796">MKLEHDNGVAAITADQTNEKKKQREKAVHEMEAIAISLTIVSKLEINAEIFPLEERHRGL</sequence>
<reference evidence="3" key="1">
    <citation type="submission" date="2018-04" db="EMBL/GenBank/DDBJ databases">
        <authorList>
            <person name="Lucker S."/>
            <person name="Sakoula D."/>
        </authorList>
    </citation>
    <scope>NUCLEOTIDE SEQUENCE [LARGE SCALE GENOMIC DNA]</scope>
</reference>
<organism evidence="2 3">
    <name type="scientific">Nitrospira lenta</name>
    <dbReference type="NCBI Taxonomy" id="1436998"/>
    <lineage>
        <taxon>Bacteria</taxon>
        <taxon>Pseudomonadati</taxon>
        <taxon>Nitrospirota</taxon>
        <taxon>Nitrospiria</taxon>
        <taxon>Nitrospirales</taxon>
        <taxon>Nitrospiraceae</taxon>
        <taxon>Nitrospira</taxon>
    </lineage>
</organism>
<protein>
    <submittedName>
        <fullName evidence="2">Uncharacterized protein</fullName>
    </submittedName>
</protein>
<name>A0A330L9M8_9BACT</name>
<dbReference type="InParanoid" id="A0A330L9M8"/>
<keyword evidence="3" id="KW-1185">Reference proteome</keyword>
<feature type="compositionally biased region" description="Basic and acidic residues" evidence="1">
    <location>
        <begin position="17"/>
        <end position="26"/>
    </location>
</feature>